<feature type="compositionally biased region" description="Low complexity" evidence="1">
    <location>
        <begin position="470"/>
        <end position="484"/>
    </location>
</feature>
<proteinExistence type="evidence at transcript level"/>
<feature type="non-terminal residue" evidence="2">
    <location>
        <position position="1"/>
    </location>
</feature>
<dbReference type="EMBL" id="KT163584">
    <property type="protein sequence ID" value="AKN21534.1"/>
    <property type="molecule type" value="mRNA"/>
</dbReference>
<dbReference type="AlphaFoldDB" id="A0A0H3YJ76"/>
<organism evidence="2">
    <name type="scientific">Schmidtea mediterranea</name>
    <name type="common">Freshwater planarian flatworm</name>
    <dbReference type="NCBI Taxonomy" id="79327"/>
    <lineage>
        <taxon>Eukaryota</taxon>
        <taxon>Metazoa</taxon>
        <taxon>Spiralia</taxon>
        <taxon>Lophotrochozoa</taxon>
        <taxon>Platyhelminthes</taxon>
        <taxon>Rhabditophora</taxon>
        <taxon>Seriata</taxon>
        <taxon>Tricladida</taxon>
        <taxon>Continenticola</taxon>
        <taxon>Geoplanoidea</taxon>
        <taxon>Dugesiidae</taxon>
        <taxon>Schmidtea</taxon>
    </lineage>
</organism>
<evidence type="ECO:0000313" key="2">
    <source>
        <dbReference type="EMBL" id="AKN21534.1"/>
    </source>
</evidence>
<feature type="region of interest" description="Disordered" evidence="1">
    <location>
        <begin position="457"/>
        <end position="484"/>
    </location>
</feature>
<sequence length="592" mass="67617">LKLSESGFICKEELCSYFLDLEATEYSINISGEKFKNKSNRNYDRSSILSLRNNSDQNTTFDLINNDNSINVLAETNKTIKSNIMNKNLHGRSIINWLKLSTLKVQSKIICFLILHLDVFRLNSDSLLNELKDEYSIINKFANLCKMELVNSLCFNFISKLSLLSKSVSKNEDFDENFENQILKSLNNYLININSKERVLCKYTFHFDCRSCNVVYSKLHCDYVLTLPYDKYYFRISKKGISYRISCEKCSNRAEIKITVQNISKFLIIHNENGCRENIKRFEAGFHLRNDSFPLIGVLESKDDFPRIDGKYQMNFQQYLTTIAISEKPAGSISDDYAIHYRHQNGWFTMSENGLPLSCPADSITTTAGLSARFLIYGKLSSSQLIDDRFDVKEFFRNFELDKNIDLSSFSLNPEQWRGNIPPIECLNPIIRLERLDLSEFQHKAEMDCYIVGSTSNSISPSSDGDESDSSSVDSESVSSSRASIHSQSTVSEFSTESDQDWVDAYWSSVHRSDQSHIDLAKTNYPISSSGFSSATSSVVAWSAKNPQTRLNSSDYSDFLSDSSSVATYDSSSRKRKVDIDHMISIKRSRLY</sequence>
<accession>A0A0H3YJ76</accession>
<reference evidence="2" key="1">
    <citation type="journal article" date="2015" name="Elife">
        <title>Stem cells and fluid flow drive cyst formation in an invertebrate excretory organ.</title>
        <authorList>
            <person name="Thi-Kim Vu H."/>
            <person name="Rink J.C."/>
            <person name="McKinney S.A."/>
            <person name="McClain M."/>
            <person name="Lakshmanaperumal N."/>
            <person name="Alexander R."/>
            <person name="Sanchez Alvarado A."/>
        </authorList>
    </citation>
    <scope>NUCLEOTIDE SEQUENCE</scope>
</reference>
<gene>
    <name evidence="2" type="primary">slc17a-11</name>
</gene>
<name>A0A0H3YJ76_SCHMD</name>
<evidence type="ECO:0000256" key="1">
    <source>
        <dbReference type="SAM" id="MobiDB-lite"/>
    </source>
</evidence>
<protein>
    <submittedName>
        <fullName evidence="2">Slc17a-11</fullName>
    </submittedName>
</protein>